<protein>
    <submittedName>
        <fullName evidence="1">Uncharacterized protein</fullName>
    </submittedName>
</protein>
<dbReference type="Proteomes" id="UP000622610">
    <property type="component" value="Unassembled WGS sequence"/>
</dbReference>
<name>A0A917N3Z3_9ENTE</name>
<proteinExistence type="predicted"/>
<gene>
    <name evidence="1" type="ORF">GCM10011482_02180</name>
</gene>
<sequence>MHEIYINLILSGIYENYYSEEEFYQNQLGISLERWEKWKQGKMSLSPEENQKIKNIFSDYEWMLLQKILRQTIIYPEKRHIAVAEYKKLKIKIAQQWLNTNSGVVEFQQVKEGEKKESLIDLRVSLQYGEWGFDDVLNFRLPAAIQNQIVRREVALLDWVNQELEDAYV</sequence>
<reference evidence="1" key="2">
    <citation type="submission" date="2020-09" db="EMBL/GenBank/DDBJ databases">
        <authorList>
            <person name="Sun Q."/>
            <person name="Sedlacek I."/>
        </authorList>
    </citation>
    <scope>NUCLEOTIDE SEQUENCE</scope>
    <source>
        <strain evidence="1">CCM 8433</strain>
    </source>
</reference>
<accession>A0A917N3Z3</accession>
<dbReference type="EMBL" id="BMDT01000001">
    <property type="protein sequence ID" value="GGI64564.1"/>
    <property type="molecule type" value="Genomic_DNA"/>
</dbReference>
<evidence type="ECO:0000313" key="2">
    <source>
        <dbReference type="Proteomes" id="UP000622610"/>
    </source>
</evidence>
<comment type="caution">
    <text evidence="1">The sequence shown here is derived from an EMBL/GenBank/DDBJ whole genome shotgun (WGS) entry which is preliminary data.</text>
</comment>
<evidence type="ECO:0000313" key="1">
    <source>
        <dbReference type="EMBL" id="GGI64564.1"/>
    </source>
</evidence>
<keyword evidence="2" id="KW-1185">Reference proteome</keyword>
<reference evidence="1" key="1">
    <citation type="journal article" date="2014" name="Int. J. Syst. Evol. Microbiol.">
        <title>Complete genome sequence of Corynebacterium casei LMG S-19264T (=DSM 44701T), isolated from a smear-ripened cheese.</title>
        <authorList>
            <consortium name="US DOE Joint Genome Institute (JGI-PGF)"/>
            <person name="Walter F."/>
            <person name="Albersmeier A."/>
            <person name="Kalinowski J."/>
            <person name="Ruckert C."/>
        </authorList>
    </citation>
    <scope>NUCLEOTIDE SEQUENCE</scope>
    <source>
        <strain evidence="1">CCM 8433</strain>
    </source>
</reference>
<organism evidence="1 2">
    <name type="scientific">Enterococcus alcedinis</name>
    <dbReference type="NCBI Taxonomy" id="1274384"/>
    <lineage>
        <taxon>Bacteria</taxon>
        <taxon>Bacillati</taxon>
        <taxon>Bacillota</taxon>
        <taxon>Bacilli</taxon>
        <taxon>Lactobacillales</taxon>
        <taxon>Enterococcaceae</taxon>
        <taxon>Enterococcus</taxon>
    </lineage>
</organism>
<dbReference type="RefSeq" id="WP_188366415.1">
    <property type="nucleotide sequence ID" value="NZ_BMDT01000001.1"/>
</dbReference>
<dbReference type="AlphaFoldDB" id="A0A917N3Z3"/>